<name>D2VVM1_NAEGR</name>
<dbReference type="EMBL" id="GG738902">
    <property type="protein sequence ID" value="EFC39064.1"/>
    <property type="molecule type" value="Genomic_DNA"/>
</dbReference>
<evidence type="ECO:0000256" key="1">
    <source>
        <dbReference type="SAM" id="MobiDB-lite"/>
    </source>
</evidence>
<dbReference type="VEuPathDB" id="AmoebaDB:NAEGRDRAFT_81394"/>
<sequence>MLLCVLKMLTGTVSNTSCNHATPLLHESLNNHHMLDFTIQSNQVFSAPTDKDQISNSISTSSSSEEEVEKPNTLLIVENGKQRKNTVKNASKNNSSTKITKRNRNIRKRYQTLVLSFFNEPFKIQTVESMKSKFANKA</sequence>
<evidence type="ECO:0000313" key="3">
    <source>
        <dbReference type="Proteomes" id="UP000006671"/>
    </source>
</evidence>
<proteinExistence type="predicted"/>
<accession>D2VVM1</accession>
<dbReference type="KEGG" id="ngr:NAEGRDRAFT_81394"/>
<keyword evidence="3" id="KW-1185">Reference proteome</keyword>
<dbReference type="RefSeq" id="XP_002671808.1">
    <property type="nucleotide sequence ID" value="XM_002671762.1"/>
</dbReference>
<protein>
    <submittedName>
        <fullName evidence="2">Predicted protein</fullName>
    </submittedName>
</protein>
<dbReference type="InParanoid" id="D2VVM1"/>
<evidence type="ECO:0000313" key="2">
    <source>
        <dbReference type="EMBL" id="EFC39064.1"/>
    </source>
</evidence>
<dbReference type="Proteomes" id="UP000006671">
    <property type="component" value="Unassembled WGS sequence"/>
</dbReference>
<feature type="region of interest" description="Disordered" evidence="1">
    <location>
        <begin position="50"/>
        <end position="71"/>
    </location>
</feature>
<organism evidence="3">
    <name type="scientific">Naegleria gruberi</name>
    <name type="common">Amoeba</name>
    <dbReference type="NCBI Taxonomy" id="5762"/>
    <lineage>
        <taxon>Eukaryota</taxon>
        <taxon>Discoba</taxon>
        <taxon>Heterolobosea</taxon>
        <taxon>Tetramitia</taxon>
        <taxon>Eutetramitia</taxon>
        <taxon>Vahlkampfiidae</taxon>
        <taxon>Naegleria</taxon>
    </lineage>
</organism>
<dbReference type="GeneID" id="8854033"/>
<gene>
    <name evidence="2" type="ORF">NAEGRDRAFT_81394</name>
</gene>
<reference evidence="2 3" key="1">
    <citation type="journal article" date="2010" name="Cell">
        <title>The genome of Naegleria gruberi illuminates early eukaryotic versatility.</title>
        <authorList>
            <person name="Fritz-Laylin L.K."/>
            <person name="Prochnik S.E."/>
            <person name="Ginger M.L."/>
            <person name="Dacks J.B."/>
            <person name="Carpenter M.L."/>
            <person name="Field M.C."/>
            <person name="Kuo A."/>
            <person name="Paredez A."/>
            <person name="Chapman J."/>
            <person name="Pham J."/>
            <person name="Shu S."/>
            <person name="Neupane R."/>
            <person name="Cipriano M."/>
            <person name="Mancuso J."/>
            <person name="Tu H."/>
            <person name="Salamov A."/>
            <person name="Lindquist E."/>
            <person name="Shapiro H."/>
            <person name="Lucas S."/>
            <person name="Grigoriev I.V."/>
            <person name="Cande W.Z."/>
            <person name="Fulton C."/>
            <person name="Rokhsar D.S."/>
            <person name="Dawson S.C."/>
        </authorList>
    </citation>
    <scope>NUCLEOTIDE SEQUENCE [LARGE SCALE GENOMIC DNA]</scope>
    <source>
        <strain evidence="2 3">NEG-M</strain>
    </source>
</reference>
<dbReference type="AlphaFoldDB" id="D2VVM1"/>